<reference evidence="3" key="1">
    <citation type="submission" date="2016-10" db="EMBL/GenBank/DDBJ databases">
        <authorList>
            <person name="Varghese N."/>
            <person name="Submissions S."/>
        </authorList>
    </citation>
    <scope>NUCLEOTIDE SEQUENCE [LARGE SCALE GENOMIC DNA]</scope>
    <source>
        <strain evidence="3">CGMCC 4.3525</strain>
    </source>
</reference>
<evidence type="ECO:0000313" key="3">
    <source>
        <dbReference type="Proteomes" id="UP000199352"/>
    </source>
</evidence>
<dbReference type="Proteomes" id="UP000199352">
    <property type="component" value="Unassembled WGS sequence"/>
</dbReference>
<dbReference type="InterPro" id="IPR051704">
    <property type="entry name" value="FAD_aromatic-hydroxylase"/>
</dbReference>
<organism evidence="2 3">
    <name type="scientific">Lentzea xinjiangensis</name>
    <dbReference type="NCBI Taxonomy" id="402600"/>
    <lineage>
        <taxon>Bacteria</taxon>
        <taxon>Bacillati</taxon>
        <taxon>Actinomycetota</taxon>
        <taxon>Actinomycetes</taxon>
        <taxon>Pseudonocardiales</taxon>
        <taxon>Pseudonocardiaceae</taxon>
        <taxon>Lentzea</taxon>
    </lineage>
</organism>
<dbReference type="SUPFAM" id="SSF51905">
    <property type="entry name" value="FAD/NAD(P)-binding domain"/>
    <property type="match status" value="1"/>
</dbReference>
<dbReference type="PANTHER" id="PTHR46865:SF2">
    <property type="entry name" value="MONOOXYGENASE"/>
    <property type="match status" value="1"/>
</dbReference>
<dbReference type="Gene3D" id="3.30.9.10">
    <property type="entry name" value="D-Amino Acid Oxidase, subunit A, domain 2"/>
    <property type="match status" value="1"/>
</dbReference>
<dbReference type="PANTHER" id="PTHR46865">
    <property type="entry name" value="OXIDOREDUCTASE-RELATED"/>
    <property type="match status" value="1"/>
</dbReference>
<name>A0A1H9UYF5_9PSEU</name>
<keyword evidence="3" id="KW-1185">Reference proteome</keyword>
<evidence type="ECO:0000313" key="2">
    <source>
        <dbReference type="EMBL" id="SES14452.1"/>
    </source>
</evidence>
<evidence type="ECO:0000256" key="1">
    <source>
        <dbReference type="SAM" id="MobiDB-lite"/>
    </source>
</evidence>
<sequence>MVLLEGKVMPTRRALVIGAGVGGLATTYRLLRSDWDVVVLEPPAQPLPTGLPTTLTDFGVDAARRLGLLPALVRRRQPRCDLVEVDATGLPLAVRPRPSARNPAVTEHDVLAVLDDAIGGAASRRREDLPVLLADDCGVTAVSPNGDTDWFDVVVGADGACADIGDAVFPDTCDAPRPRWSTVSRPIGMASSCAVSMDLVTRTIRLHPLRDGGSAVSFAWRDLPGVHWPEQFADLGWLVPSLLSHVDGVPCAPVVRAWPGRWTHRQLALLGDSAWHLGPHAGRGISLSIGGAELLGDALDIFPDGAEALSWWERTVRPYVRRARIRPRGLGDREPKRDSPGAASADVKR</sequence>
<dbReference type="STRING" id="402600.SAMN05216188_12329"/>
<dbReference type="AlphaFoldDB" id="A0A1H9UYF5"/>
<accession>A0A1H9UYF5</accession>
<dbReference type="PRINTS" id="PR00420">
    <property type="entry name" value="RNGMNOXGNASE"/>
</dbReference>
<dbReference type="EMBL" id="FOFR01000023">
    <property type="protein sequence ID" value="SES14452.1"/>
    <property type="molecule type" value="Genomic_DNA"/>
</dbReference>
<protein>
    <submittedName>
        <fullName evidence="2">2-polyprenyl-6-methoxyphenol hydroxylase</fullName>
    </submittedName>
</protein>
<proteinExistence type="predicted"/>
<gene>
    <name evidence="2" type="ORF">SAMN05216188_12329</name>
</gene>
<feature type="region of interest" description="Disordered" evidence="1">
    <location>
        <begin position="329"/>
        <end position="349"/>
    </location>
</feature>
<dbReference type="Gene3D" id="3.50.50.60">
    <property type="entry name" value="FAD/NAD(P)-binding domain"/>
    <property type="match status" value="1"/>
</dbReference>
<feature type="compositionally biased region" description="Basic and acidic residues" evidence="1">
    <location>
        <begin position="329"/>
        <end position="339"/>
    </location>
</feature>
<dbReference type="InterPro" id="IPR036188">
    <property type="entry name" value="FAD/NAD-bd_sf"/>
</dbReference>